<dbReference type="InterPro" id="IPR023115">
    <property type="entry name" value="TIF_IF2_dom3"/>
</dbReference>
<dbReference type="InterPro" id="IPR015760">
    <property type="entry name" value="TIF_IF2"/>
</dbReference>
<evidence type="ECO:0000313" key="13">
    <source>
        <dbReference type="EMBL" id="KAG0687635.1"/>
    </source>
</evidence>
<dbReference type="GO" id="GO:0003743">
    <property type="term" value="F:translation initiation factor activity"/>
    <property type="evidence" value="ECO:0007669"/>
    <property type="project" value="UniProtKB-KW"/>
</dbReference>
<protein>
    <recommendedName>
        <fullName evidence="10">Translation initiation factor IF-2, mitochondrial</fullName>
    </recommendedName>
</protein>
<sequence length="802" mass="88979">MLSRAILRKSSLYVHTGIGATGRNFSLSARLDYAILRKSKFRTEITTKPADKETIEVKDKISVNDFLDKKINDKLTENKVIKQTSKVQEKEKVINGSKDNGAEKSKPKETIRKHYEHPKKSHQQGNVLNNEKGKAKNVDKTSKLNKSENNNSNNSNKNEKSTNTVKIKKKKKVAVKADGSKYKLDIPTFLSVANFATILKTRVPELLEKLQELGFENITNEHILDGETAELIAQEYGFEVNRDDNLGADLFPSALPTDPKKLSPRSPVVTIMGHVDHGKTTILDYLRKSSIVKGEFGGITQHIGAFVVETPVSKKKITFLDTPGHAAFLKMRERGANITDIIILVVAAEDSVKPQTIEAIKHAKASGVPVIVAINKCDKEQANPDKVVADLSTNGIDVEDYGGETPVCRISAKTGLGMKELEETIVTIAELLELKTEAKGLVEGWVLESQVKKGLGNVATFLVKKGELKPGCILVSGTTFCKVRVMKDEHNKNLKIAKPSQPVEVSGWKDLPDAGDYGIQAKDENYAKKVITNRDKRRRMMEEASQIEEMNQRRIKAIEDAKRDEKLQEYQLQGLSLEDIKELEPELFDDETSKTQEVNFIVKADVSGSAEAVRQSIEGLGNDEVKSKILFEEVGAPTDSDIARAKDSNAQILAFNVKIPKEIMNTASKAGVEIKEFNVIYHLIEDVLATLTSRLPPIYETKVVSKVSVKQLFQITIKGKETMTIAGSRVSEGTFHRNSNIRLVRKGDIIYTGKVKQLKIMKNDVNEVLNGADCGISLEGDPELKEGDIIEAIEKIPIQRHL</sequence>
<dbReference type="Gene3D" id="3.40.50.300">
    <property type="entry name" value="P-loop containing nucleotide triphosphate hydrolases"/>
    <property type="match status" value="1"/>
</dbReference>
<dbReference type="CDD" id="cd03692">
    <property type="entry name" value="mtIF2_IVc"/>
    <property type="match status" value="1"/>
</dbReference>
<dbReference type="SUPFAM" id="SSF50447">
    <property type="entry name" value="Translation proteins"/>
    <property type="match status" value="2"/>
</dbReference>
<dbReference type="GO" id="GO:0032543">
    <property type="term" value="P:mitochondrial translation"/>
    <property type="evidence" value="ECO:0007669"/>
    <property type="project" value="UniProtKB-ARBA"/>
</dbReference>
<dbReference type="NCBIfam" id="TIGR00231">
    <property type="entry name" value="small_GTP"/>
    <property type="match status" value="1"/>
</dbReference>
<dbReference type="Gene3D" id="3.40.50.10050">
    <property type="entry name" value="Translation initiation factor IF- 2, domain 3"/>
    <property type="match status" value="1"/>
</dbReference>
<dbReference type="FunFam" id="3.40.50.300:FF:000019">
    <property type="entry name" value="Translation initiation factor IF-2"/>
    <property type="match status" value="1"/>
</dbReference>
<dbReference type="InterPro" id="IPR006847">
    <property type="entry name" value="IF2_N"/>
</dbReference>
<evidence type="ECO:0000256" key="2">
    <source>
        <dbReference type="ARBA" id="ARBA00007733"/>
    </source>
</evidence>
<feature type="compositionally biased region" description="Basic and acidic residues" evidence="11">
    <location>
        <begin position="100"/>
        <end position="113"/>
    </location>
</feature>
<dbReference type="EMBL" id="PUHW01000234">
    <property type="protein sequence ID" value="KAG0687635.1"/>
    <property type="molecule type" value="Genomic_DNA"/>
</dbReference>
<dbReference type="Proteomes" id="UP000697127">
    <property type="component" value="Unassembled WGS sequence"/>
</dbReference>
<comment type="similarity">
    <text evidence="2">Belongs to the TRAFAC class translation factor GTPase superfamily. Classic translation factor GTPase family. IF-2 subfamily.</text>
</comment>
<evidence type="ECO:0000256" key="7">
    <source>
        <dbReference type="ARBA" id="ARBA00023128"/>
    </source>
</evidence>
<evidence type="ECO:0000256" key="8">
    <source>
        <dbReference type="ARBA" id="ARBA00023134"/>
    </source>
</evidence>
<evidence type="ECO:0000256" key="9">
    <source>
        <dbReference type="ARBA" id="ARBA00025162"/>
    </source>
</evidence>
<keyword evidence="5" id="KW-0648">Protein biosynthesis</keyword>
<feature type="region of interest" description="Disordered" evidence="11">
    <location>
        <begin position="84"/>
        <end position="166"/>
    </location>
</feature>
<keyword evidence="6" id="KW-0809">Transit peptide</keyword>
<dbReference type="FunFam" id="2.40.30.10:FF:000008">
    <property type="entry name" value="Translation initiation factor IF-2"/>
    <property type="match status" value="1"/>
</dbReference>
<comment type="caution">
    <text evidence="13">The sequence shown here is derived from an EMBL/GenBank/DDBJ whole genome shotgun (WGS) entry which is preliminary data.</text>
</comment>
<evidence type="ECO:0000256" key="4">
    <source>
        <dbReference type="ARBA" id="ARBA00022741"/>
    </source>
</evidence>
<dbReference type="InterPro" id="IPR000795">
    <property type="entry name" value="T_Tr_GTP-bd_dom"/>
</dbReference>
<dbReference type="FunFam" id="2.40.30.10:FF:000126">
    <property type="entry name" value="Mitochondrial translation initiation factor"/>
    <property type="match status" value="1"/>
</dbReference>
<keyword evidence="4" id="KW-0547">Nucleotide-binding</keyword>
<evidence type="ECO:0000256" key="11">
    <source>
        <dbReference type="SAM" id="MobiDB-lite"/>
    </source>
</evidence>
<comment type="subcellular location">
    <subcellularLocation>
        <location evidence="1">Mitochondrion</location>
    </subcellularLocation>
</comment>
<feature type="compositionally biased region" description="Basic and acidic residues" evidence="11">
    <location>
        <begin position="131"/>
        <end position="146"/>
    </location>
</feature>
<evidence type="ECO:0000256" key="5">
    <source>
        <dbReference type="ARBA" id="ARBA00022917"/>
    </source>
</evidence>
<evidence type="ECO:0000256" key="10">
    <source>
        <dbReference type="ARBA" id="ARBA00044200"/>
    </source>
</evidence>
<accession>A0A9P7BF15</accession>
<dbReference type="Gene3D" id="2.40.30.10">
    <property type="entry name" value="Translation factors"/>
    <property type="match status" value="2"/>
</dbReference>
<dbReference type="CDD" id="cd01887">
    <property type="entry name" value="IF2_eIF5B"/>
    <property type="match status" value="1"/>
</dbReference>
<organism evidence="13 14">
    <name type="scientific">Pichia californica</name>
    <dbReference type="NCBI Taxonomy" id="460514"/>
    <lineage>
        <taxon>Eukaryota</taxon>
        <taxon>Fungi</taxon>
        <taxon>Dikarya</taxon>
        <taxon>Ascomycota</taxon>
        <taxon>Saccharomycotina</taxon>
        <taxon>Pichiomycetes</taxon>
        <taxon>Pichiales</taxon>
        <taxon>Pichiaceae</taxon>
        <taxon>Pichia</taxon>
    </lineage>
</organism>
<dbReference type="GO" id="GO:0005525">
    <property type="term" value="F:GTP binding"/>
    <property type="evidence" value="ECO:0007669"/>
    <property type="project" value="UniProtKB-KW"/>
</dbReference>
<feature type="compositionally biased region" description="Low complexity" evidence="11">
    <location>
        <begin position="147"/>
        <end position="165"/>
    </location>
</feature>
<evidence type="ECO:0000256" key="6">
    <source>
        <dbReference type="ARBA" id="ARBA00022946"/>
    </source>
</evidence>
<feature type="domain" description="Tr-type G" evidence="12">
    <location>
        <begin position="264"/>
        <end position="435"/>
    </location>
</feature>
<keyword evidence="8" id="KW-0342">GTP-binding</keyword>
<dbReference type="Pfam" id="PF00009">
    <property type="entry name" value="GTP_EFTU"/>
    <property type="match status" value="1"/>
</dbReference>
<dbReference type="PANTHER" id="PTHR43381:SF20">
    <property type="entry name" value="TRANSLATION INITIATION FACTOR IF-2, MITOCHONDRIAL"/>
    <property type="match status" value="1"/>
</dbReference>
<dbReference type="HAMAP" id="MF_00100_B">
    <property type="entry name" value="IF_2_B"/>
    <property type="match status" value="1"/>
</dbReference>
<dbReference type="InterPro" id="IPR027417">
    <property type="entry name" value="P-loop_NTPase"/>
</dbReference>
<dbReference type="InterPro" id="IPR053905">
    <property type="entry name" value="EF-G-like_DII"/>
</dbReference>
<dbReference type="SUPFAM" id="SSF52540">
    <property type="entry name" value="P-loop containing nucleoside triphosphate hydrolases"/>
    <property type="match status" value="1"/>
</dbReference>
<proteinExistence type="inferred from homology"/>
<dbReference type="PANTHER" id="PTHR43381">
    <property type="entry name" value="TRANSLATION INITIATION FACTOR IF-2-RELATED"/>
    <property type="match status" value="1"/>
</dbReference>
<dbReference type="InterPro" id="IPR036925">
    <property type="entry name" value="TIF_IF2_dom3_sf"/>
</dbReference>
<dbReference type="InterPro" id="IPR009000">
    <property type="entry name" value="Transl_B-barrel_sf"/>
</dbReference>
<dbReference type="Pfam" id="PF04760">
    <property type="entry name" value="IF2_N"/>
    <property type="match status" value="1"/>
</dbReference>
<evidence type="ECO:0000256" key="3">
    <source>
        <dbReference type="ARBA" id="ARBA00022540"/>
    </source>
</evidence>
<dbReference type="SUPFAM" id="SSF52156">
    <property type="entry name" value="Initiation factor IF2/eIF5b, domain 3"/>
    <property type="match status" value="1"/>
</dbReference>
<dbReference type="Pfam" id="PF22042">
    <property type="entry name" value="EF-G_D2"/>
    <property type="match status" value="1"/>
</dbReference>
<dbReference type="Pfam" id="PF11987">
    <property type="entry name" value="IF-2"/>
    <property type="match status" value="1"/>
</dbReference>
<dbReference type="CDD" id="cd03702">
    <property type="entry name" value="IF2_mtIF2_II"/>
    <property type="match status" value="1"/>
</dbReference>
<keyword evidence="7" id="KW-0496">Mitochondrion</keyword>
<dbReference type="PROSITE" id="PS51722">
    <property type="entry name" value="G_TR_2"/>
    <property type="match status" value="1"/>
</dbReference>
<dbReference type="FunFam" id="3.40.50.10050:FF:000001">
    <property type="entry name" value="Translation initiation factor IF-2"/>
    <property type="match status" value="1"/>
</dbReference>
<dbReference type="GO" id="GO:0005739">
    <property type="term" value="C:mitochondrion"/>
    <property type="evidence" value="ECO:0007669"/>
    <property type="project" value="UniProtKB-SubCell"/>
</dbReference>
<evidence type="ECO:0000259" key="12">
    <source>
        <dbReference type="PROSITE" id="PS51722"/>
    </source>
</evidence>
<name>A0A9P7BF15_9ASCO</name>
<dbReference type="InterPro" id="IPR000178">
    <property type="entry name" value="TF_IF2_bacterial-like"/>
</dbReference>
<dbReference type="InterPro" id="IPR044145">
    <property type="entry name" value="IF2_II"/>
</dbReference>
<evidence type="ECO:0000256" key="1">
    <source>
        <dbReference type="ARBA" id="ARBA00004173"/>
    </source>
</evidence>
<comment type="function">
    <text evidence="9">One of the essential components for the initiation of protein synthesis. Protects formylmethionyl-tRNA from spontaneous hydrolysis and promotes its binding to the 30S ribosomal subunits. Also involved in the hydrolysis of GTP during the formation of the 70S ribosomal complex.</text>
</comment>
<dbReference type="GO" id="GO:0003924">
    <property type="term" value="F:GTPase activity"/>
    <property type="evidence" value="ECO:0007669"/>
    <property type="project" value="InterPro"/>
</dbReference>
<dbReference type="AlphaFoldDB" id="A0A9P7BF15"/>
<keyword evidence="3" id="KW-0396">Initiation factor</keyword>
<dbReference type="InterPro" id="IPR005225">
    <property type="entry name" value="Small_GTP-bd"/>
</dbReference>
<evidence type="ECO:0000313" key="14">
    <source>
        <dbReference type="Proteomes" id="UP000697127"/>
    </source>
</evidence>
<reference evidence="13" key="1">
    <citation type="submission" date="2020-11" db="EMBL/GenBank/DDBJ databases">
        <title>Kefir isolates.</title>
        <authorList>
            <person name="Marcisauskas S."/>
            <person name="Kim Y."/>
            <person name="Blasche S."/>
        </authorList>
    </citation>
    <scope>NUCLEOTIDE SEQUENCE</scope>
    <source>
        <strain evidence="13">Olga-1</strain>
    </source>
</reference>
<gene>
    <name evidence="13" type="ORF">C6P40_002079</name>
</gene>
<keyword evidence="14" id="KW-1185">Reference proteome</keyword>